<feature type="compositionally biased region" description="Basic and acidic residues" evidence="7">
    <location>
        <begin position="344"/>
        <end position="364"/>
    </location>
</feature>
<evidence type="ECO:0000256" key="5">
    <source>
        <dbReference type="ARBA" id="ARBA00023212"/>
    </source>
</evidence>
<keyword evidence="6" id="KW-0539">Nucleus</keyword>
<protein>
    <recommendedName>
        <fullName evidence="8">Inner centromere protein ARK-binding domain-containing protein</fullName>
    </recommendedName>
</protein>
<accession>A0AAE9J3Q8</accession>
<feature type="region of interest" description="Disordered" evidence="7">
    <location>
        <begin position="432"/>
        <end position="466"/>
    </location>
</feature>
<dbReference type="GO" id="GO:0005819">
    <property type="term" value="C:spindle"/>
    <property type="evidence" value="ECO:0007669"/>
    <property type="project" value="UniProtKB-SubCell"/>
</dbReference>
<evidence type="ECO:0000256" key="6">
    <source>
        <dbReference type="ARBA" id="ARBA00023242"/>
    </source>
</evidence>
<gene>
    <name evidence="9" type="ORF">L5515_001619</name>
</gene>
<feature type="compositionally biased region" description="Polar residues" evidence="7">
    <location>
        <begin position="274"/>
        <end position="289"/>
    </location>
</feature>
<dbReference type="PANTHER" id="PTHR13142:SF2">
    <property type="entry name" value="PROTEIN CBG02222"/>
    <property type="match status" value="1"/>
</dbReference>
<keyword evidence="10" id="KW-1185">Reference proteome</keyword>
<sequence length="524" mass="59959">MKYLKEESNLDDYYRNMPPRTRNTRKKAVELAPTMKRMMEVKNSELIFNNDEIPYSSDTLNIFSEFYEAVDKIADNVTAKYKPMFDVKEVLQKYLKDIPRDFVPNLETKEEIKNETMDLLETEVESLEDMEIGVASNRTEDWRGIRSQTLTSSEDDLDNPSISDAITTQLEEMSIVEDLELKIPLLTSTPIKTELSLKIDDEQLTTDGIKINSEQIKDVNDLETTGSVVEIVEKKEFEESKPRTLTTTDKGQKEGSTVLKSSKLSSPIPKASSTVSPHQYSNRNNLHTPRTTDIRLRTPKVDPTKLHTTKKENRGSDSHDSKMAHANELRSKLLLLKKEKLREDNERKASEVLERKKALEEQKMKQKSSSRHGASLKRTETLAGGQGPNKKTRVHLFPKEDKASVLDTSDVVVLTHSVKKQEIGFTTNSNKMTSHRGVCRENTTSDYGLDDLNSDEDTDDENNPRNEIPMWAEFSFVKRSVREHIENPPFDLDEFFGKIEKPNLQEIFGKNHQSKARGSSARWN</sequence>
<evidence type="ECO:0000256" key="4">
    <source>
        <dbReference type="ARBA" id="ARBA00022490"/>
    </source>
</evidence>
<evidence type="ECO:0000256" key="1">
    <source>
        <dbReference type="ARBA" id="ARBA00004123"/>
    </source>
</evidence>
<feature type="region of interest" description="Disordered" evidence="7">
    <location>
        <begin position="239"/>
        <end position="325"/>
    </location>
</feature>
<evidence type="ECO:0000313" key="9">
    <source>
        <dbReference type="EMBL" id="UMM13241.1"/>
    </source>
</evidence>
<dbReference type="PANTHER" id="PTHR13142">
    <property type="entry name" value="INNER CENTROMERE PROTEIN"/>
    <property type="match status" value="1"/>
</dbReference>
<evidence type="ECO:0000256" key="3">
    <source>
        <dbReference type="ARBA" id="ARBA00010042"/>
    </source>
</evidence>
<feature type="compositionally biased region" description="Acidic residues" evidence="7">
    <location>
        <begin position="448"/>
        <end position="461"/>
    </location>
</feature>
<dbReference type="EMBL" id="CP092620">
    <property type="protein sequence ID" value="UMM13241.1"/>
    <property type="molecule type" value="Genomic_DNA"/>
</dbReference>
<reference evidence="9 10" key="1">
    <citation type="submission" date="2022-04" db="EMBL/GenBank/DDBJ databases">
        <title>Chromosome-level reference genomes for two strains of Caenorhabditis briggsae: an improved platform for comparative genomics.</title>
        <authorList>
            <person name="Stevens L."/>
            <person name="Andersen E."/>
        </authorList>
    </citation>
    <scope>NUCLEOTIDE SEQUENCE [LARGE SCALE GENOMIC DNA]</scope>
    <source>
        <strain evidence="9">VX34</strain>
        <tissue evidence="9">Whole-organism</tissue>
    </source>
</reference>
<dbReference type="InterPro" id="IPR005635">
    <property type="entry name" value="Inner_centromere_prot_ARK-bd"/>
</dbReference>
<name>A0AAE9J3Q8_CAEBR</name>
<keyword evidence="5" id="KW-0206">Cytoskeleton</keyword>
<dbReference type="Gene3D" id="6.10.250.2990">
    <property type="match status" value="1"/>
</dbReference>
<dbReference type="AlphaFoldDB" id="A0AAE9J3Q8"/>
<feature type="compositionally biased region" description="Low complexity" evidence="7">
    <location>
        <begin position="259"/>
        <end position="273"/>
    </location>
</feature>
<evidence type="ECO:0000256" key="2">
    <source>
        <dbReference type="ARBA" id="ARBA00004186"/>
    </source>
</evidence>
<comment type="similarity">
    <text evidence="3">Belongs to the INCENP family.</text>
</comment>
<evidence type="ECO:0000313" key="10">
    <source>
        <dbReference type="Proteomes" id="UP000829354"/>
    </source>
</evidence>
<keyword evidence="4" id="KW-0963">Cytoplasm</keyword>
<feature type="domain" description="Inner centromere protein ARK-binding" evidence="8">
    <location>
        <begin position="451"/>
        <end position="508"/>
    </location>
</feature>
<evidence type="ECO:0000259" key="8">
    <source>
        <dbReference type="Pfam" id="PF03941"/>
    </source>
</evidence>
<dbReference type="Pfam" id="PF03941">
    <property type="entry name" value="INCENP_ARK-bind"/>
    <property type="match status" value="1"/>
</dbReference>
<organism evidence="9 10">
    <name type="scientific">Caenorhabditis briggsae</name>
    <dbReference type="NCBI Taxonomy" id="6238"/>
    <lineage>
        <taxon>Eukaryota</taxon>
        <taxon>Metazoa</taxon>
        <taxon>Ecdysozoa</taxon>
        <taxon>Nematoda</taxon>
        <taxon>Chromadorea</taxon>
        <taxon>Rhabditida</taxon>
        <taxon>Rhabditina</taxon>
        <taxon>Rhabditomorpha</taxon>
        <taxon>Rhabditoidea</taxon>
        <taxon>Rhabditidae</taxon>
        <taxon>Peloderinae</taxon>
        <taxon>Caenorhabditis</taxon>
    </lineage>
</organism>
<evidence type="ECO:0000256" key="7">
    <source>
        <dbReference type="SAM" id="MobiDB-lite"/>
    </source>
</evidence>
<feature type="region of interest" description="Disordered" evidence="7">
    <location>
        <begin position="344"/>
        <end position="393"/>
    </location>
</feature>
<comment type="subcellular location">
    <subcellularLocation>
        <location evidence="2">Cytoplasm</location>
        <location evidence="2">Cytoskeleton</location>
        <location evidence="2">Spindle</location>
    </subcellularLocation>
    <subcellularLocation>
        <location evidence="1">Nucleus</location>
    </subcellularLocation>
</comment>
<feature type="compositionally biased region" description="Basic and acidic residues" evidence="7">
    <location>
        <begin position="290"/>
        <end position="325"/>
    </location>
</feature>
<dbReference type="Proteomes" id="UP000829354">
    <property type="component" value="Chromosome I"/>
</dbReference>
<dbReference type="GO" id="GO:0005634">
    <property type="term" value="C:nucleus"/>
    <property type="evidence" value="ECO:0007669"/>
    <property type="project" value="UniProtKB-SubCell"/>
</dbReference>
<proteinExistence type="inferred from homology"/>